<evidence type="ECO:0000313" key="2">
    <source>
        <dbReference type="EMBL" id="CED83151.1"/>
    </source>
</evidence>
<evidence type="ECO:0000256" key="1">
    <source>
        <dbReference type="SAM" id="MobiDB-lite"/>
    </source>
</evidence>
<dbReference type="EMBL" id="LN483142">
    <property type="protein sequence ID" value="CED83151.1"/>
    <property type="molecule type" value="Genomic_DNA"/>
</dbReference>
<protein>
    <submittedName>
        <fullName evidence="2">Uncharacterized protein</fullName>
    </submittedName>
</protein>
<dbReference type="AlphaFoldDB" id="A0A0F7SNY4"/>
<feature type="compositionally biased region" description="Low complexity" evidence="1">
    <location>
        <begin position="44"/>
        <end position="55"/>
    </location>
</feature>
<sequence length="252" mass="27899">MSGPNTFRPVLNPFLTKQIGKNKFPLIMTAREALSLGRSRNQLDTIDTSSSSSTIMPIKVDKPPSPPPTAEGMFKLDAVTGTLPIKGDQSWGYTLDKEMKEFYMLKAAVAKERYNAKLEVWRNGLSAVDRKNLKKVDPEVNKLIIARPSKSASLGIPSLDVSSDIYPDSNSDYLVDNVSPKFEEIEAEEQSEIKLSSQAPSTTELKKQVIASILETEELARQSPDANLADTEPRPASYLTYRHLLDGKVGKR</sequence>
<organism evidence="2">
    <name type="scientific">Phaffia rhodozyma</name>
    <name type="common">Yeast</name>
    <name type="synonym">Xanthophyllomyces dendrorhous</name>
    <dbReference type="NCBI Taxonomy" id="264483"/>
    <lineage>
        <taxon>Eukaryota</taxon>
        <taxon>Fungi</taxon>
        <taxon>Dikarya</taxon>
        <taxon>Basidiomycota</taxon>
        <taxon>Agaricomycotina</taxon>
        <taxon>Tremellomycetes</taxon>
        <taxon>Cystofilobasidiales</taxon>
        <taxon>Mrakiaceae</taxon>
        <taxon>Phaffia</taxon>
    </lineage>
</organism>
<feature type="region of interest" description="Disordered" evidence="1">
    <location>
        <begin position="43"/>
        <end position="68"/>
    </location>
</feature>
<name>A0A0F7SNY4_PHARH</name>
<proteinExistence type="predicted"/>
<reference evidence="2" key="1">
    <citation type="submission" date="2014-08" db="EMBL/GenBank/DDBJ databases">
        <authorList>
            <person name="Sharma Rahul"/>
            <person name="Thines Marco"/>
        </authorList>
    </citation>
    <scope>NUCLEOTIDE SEQUENCE</scope>
</reference>
<accession>A0A0F7SNY4</accession>